<dbReference type="EMBL" id="FNGY01000004">
    <property type="protein sequence ID" value="SDM53472.1"/>
    <property type="molecule type" value="Genomic_DNA"/>
</dbReference>
<accession>A0A1G9U0S0</accession>
<keyword evidence="2" id="KW-1185">Reference proteome</keyword>
<reference evidence="2" key="1">
    <citation type="submission" date="2016-10" db="EMBL/GenBank/DDBJ databases">
        <authorList>
            <person name="Varghese N."/>
            <person name="Submissions S."/>
        </authorList>
    </citation>
    <scope>NUCLEOTIDE SEQUENCE [LARGE SCALE GENOMIC DNA]</scope>
    <source>
        <strain evidence="2">DSM 19110</strain>
    </source>
</reference>
<dbReference type="Proteomes" id="UP000183200">
    <property type="component" value="Unassembled WGS sequence"/>
</dbReference>
<evidence type="ECO:0000313" key="2">
    <source>
        <dbReference type="Proteomes" id="UP000183200"/>
    </source>
</evidence>
<dbReference type="AlphaFoldDB" id="A0A1G9U0S0"/>
<protein>
    <submittedName>
        <fullName evidence="1">Uncharacterized protein</fullName>
    </submittedName>
</protein>
<evidence type="ECO:0000313" key="1">
    <source>
        <dbReference type="EMBL" id="SDM53472.1"/>
    </source>
</evidence>
<proteinExistence type="predicted"/>
<organism evidence="1 2">
    <name type="scientific">Pedobacter steynii</name>
    <dbReference type="NCBI Taxonomy" id="430522"/>
    <lineage>
        <taxon>Bacteria</taxon>
        <taxon>Pseudomonadati</taxon>
        <taxon>Bacteroidota</taxon>
        <taxon>Sphingobacteriia</taxon>
        <taxon>Sphingobacteriales</taxon>
        <taxon>Sphingobacteriaceae</taxon>
        <taxon>Pedobacter</taxon>
    </lineage>
</organism>
<sequence>MLVNKQVVFFGNIVAIGLHANDLTIFYRISPSVFKYTKWMLLKYIGFYAVSSFWKGTGEGFYIFEGFCG</sequence>
<name>A0A1G9U0S0_9SPHI</name>
<gene>
    <name evidence="1" type="ORF">SAMN05421820_10422</name>
</gene>